<evidence type="ECO:0000313" key="7">
    <source>
        <dbReference type="Proteomes" id="UP000178912"/>
    </source>
</evidence>
<keyword evidence="6" id="KW-0808">Transferase</keyword>
<keyword evidence="2 5" id="KW-0812">Transmembrane</keyword>
<feature type="transmembrane region" description="Helical" evidence="5">
    <location>
        <begin position="91"/>
        <end position="117"/>
    </location>
</feature>
<gene>
    <name evidence="6" type="ORF">RAG0_02256</name>
</gene>
<dbReference type="Proteomes" id="UP000178912">
    <property type="component" value="Unassembled WGS sequence"/>
</dbReference>
<keyword evidence="5" id="KW-0949">S-adenosyl-L-methionine</keyword>
<keyword evidence="4 5" id="KW-0472">Membrane</keyword>
<dbReference type="GO" id="GO:0004671">
    <property type="term" value="F:protein C-terminal S-isoprenylcysteine carboxyl O-methyltransferase activity"/>
    <property type="evidence" value="ECO:0007669"/>
    <property type="project" value="UniProtKB-EC"/>
</dbReference>
<organism evidence="6 7">
    <name type="scientific">Rhynchosporium agropyri</name>
    <dbReference type="NCBI Taxonomy" id="914238"/>
    <lineage>
        <taxon>Eukaryota</taxon>
        <taxon>Fungi</taxon>
        <taxon>Dikarya</taxon>
        <taxon>Ascomycota</taxon>
        <taxon>Pezizomycotina</taxon>
        <taxon>Leotiomycetes</taxon>
        <taxon>Helotiales</taxon>
        <taxon>Ploettnerulaceae</taxon>
        <taxon>Rhynchosporium</taxon>
    </lineage>
</organism>
<reference evidence="7" key="1">
    <citation type="submission" date="2016-03" db="EMBL/GenBank/DDBJ databases">
        <authorList>
            <person name="Guldener U."/>
        </authorList>
    </citation>
    <scope>NUCLEOTIDE SEQUENCE [LARGE SCALE GENOMIC DNA]</scope>
    <source>
        <strain evidence="7">04CH-RAC-A.6.1</strain>
    </source>
</reference>
<accession>A0A1E1K0Y5</accession>
<comment type="catalytic activity">
    <reaction evidence="5">
        <text>[protein]-C-terminal S-[(2E,6E)-farnesyl]-L-cysteine + S-adenosyl-L-methionine = [protein]-C-terminal S-[(2E,6E)-farnesyl]-L-cysteine methyl ester + S-adenosyl-L-homocysteine</text>
        <dbReference type="Rhea" id="RHEA:21672"/>
        <dbReference type="Rhea" id="RHEA-COMP:12125"/>
        <dbReference type="Rhea" id="RHEA-COMP:12126"/>
        <dbReference type="ChEBI" id="CHEBI:57856"/>
        <dbReference type="ChEBI" id="CHEBI:59789"/>
        <dbReference type="ChEBI" id="CHEBI:90510"/>
        <dbReference type="ChEBI" id="CHEBI:90511"/>
        <dbReference type="EC" id="2.1.1.100"/>
    </reaction>
</comment>
<keyword evidence="3 5" id="KW-1133">Transmembrane helix</keyword>
<keyword evidence="5" id="KW-0256">Endoplasmic reticulum</keyword>
<evidence type="ECO:0000256" key="1">
    <source>
        <dbReference type="ARBA" id="ARBA00004141"/>
    </source>
</evidence>
<dbReference type="EC" id="2.1.1.100" evidence="5"/>
<name>A0A1E1K0Y5_9HELO</name>
<evidence type="ECO:0000256" key="4">
    <source>
        <dbReference type="ARBA" id="ARBA00023136"/>
    </source>
</evidence>
<dbReference type="OrthoDB" id="422086at2759"/>
<dbReference type="Pfam" id="PF04140">
    <property type="entry name" value="ICMT"/>
    <property type="match status" value="1"/>
</dbReference>
<feature type="transmembrane region" description="Helical" evidence="5">
    <location>
        <begin position="138"/>
        <end position="160"/>
    </location>
</feature>
<dbReference type="PANTHER" id="PTHR12714">
    <property type="entry name" value="PROTEIN-S ISOPRENYLCYSTEINE O-METHYLTRANSFERASE"/>
    <property type="match status" value="1"/>
</dbReference>
<feature type="transmembrane region" description="Helical" evidence="5">
    <location>
        <begin position="51"/>
        <end position="71"/>
    </location>
</feature>
<evidence type="ECO:0000256" key="5">
    <source>
        <dbReference type="RuleBase" id="RU362022"/>
    </source>
</evidence>
<keyword evidence="5 6" id="KW-0489">Methyltransferase</keyword>
<protein>
    <recommendedName>
        <fullName evidence="5">Protein-S-isoprenylcysteine O-methyltransferase</fullName>
        <ecNumber evidence="5">2.1.1.100</ecNumber>
    </recommendedName>
</protein>
<dbReference type="EMBL" id="FJUX01000009">
    <property type="protein sequence ID" value="CZS91733.1"/>
    <property type="molecule type" value="Genomic_DNA"/>
</dbReference>
<evidence type="ECO:0000313" key="6">
    <source>
        <dbReference type="EMBL" id="CZS91733.1"/>
    </source>
</evidence>
<dbReference type="GO" id="GO:0005789">
    <property type="term" value="C:endoplasmic reticulum membrane"/>
    <property type="evidence" value="ECO:0007669"/>
    <property type="project" value="UniProtKB-SubCell"/>
</dbReference>
<dbReference type="Gene3D" id="1.20.120.1630">
    <property type="match status" value="1"/>
</dbReference>
<comment type="subcellular location">
    <subcellularLocation>
        <location evidence="5">Endoplasmic reticulum membrane</location>
        <topology evidence="5">Multi-pass membrane protein</topology>
    </subcellularLocation>
    <subcellularLocation>
        <location evidence="1">Membrane</location>
        <topology evidence="1">Multi-pass membrane protein</topology>
    </subcellularLocation>
</comment>
<feature type="transmembrane region" description="Helical" evidence="5">
    <location>
        <begin position="180"/>
        <end position="197"/>
    </location>
</feature>
<sequence length="231" mass="26136">MEIPELPTILLALISLSASYLSMQCFTDPNSNTTASFTVQDRITRFTNPNFLLVNRIIVLAIGLIHALLILNPTTPNYLLCPNPSNLNLSLFTWTRHSSICLLLILIFAPLRLLAFAQLGKNFTFKLDRPQNLVTSGVYAYVQHPSYTALAVVVSAHWMLFQRSDGVAGCWMSEAVARSQWWSLVGWGSVAGALSLVRKRVVDEERMLKETFGRQWEDWHRRTKRFVPGVI</sequence>
<dbReference type="GO" id="GO:0032259">
    <property type="term" value="P:methylation"/>
    <property type="evidence" value="ECO:0007669"/>
    <property type="project" value="UniProtKB-KW"/>
</dbReference>
<dbReference type="AlphaFoldDB" id="A0A1E1K0Y5"/>
<evidence type="ECO:0000256" key="3">
    <source>
        <dbReference type="ARBA" id="ARBA00022989"/>
    </source>
</evidence>
<keyword evidence="7" id="KW-1185">Reference proteome</keyword>
<proteinExistence type="inferred from homology"/>
<evidence type="ECO:0000256" key="2">
    <source>
        <dbReference type="ARBA" id="ARBA00022692"/>
    </source>
</evidence>
<dbReference type="InterPro" id="IPR007269">
    <property type="entry name" value="ICMT_MeTrfase"/>
</dbReference>
<dbReference type="PANTHER" id="PTHR12714:SF9">
    <property type="entry name" value="PROTEIN-S-ISOPRENYLCYSTEINE O-METHYLTRANSFERASE"/>
    <property type="match status" value="1"/>
</dbReference>
<comment type="similarity">
    <text evidence="5">Belongs to the class VI-like SAM-binding methyltransferase superfamily. Isoprenylcysteine carboxyl methyltransferase family.</text>
</comment>